<evidence type="ECO:0000256" key="1">
    <source>
        <dbReference type="SAM" id="Phobius"/>
    </source>
</evidence>
<accession>A0A3G6IXB2</accession>
<keyword evidence="3" id="KW-0645">Protease</keyword>
<feature type="transmembrane region" description="Helical" evidence="1">
    <location>
        <begin position="12"/>
        <end position="34"/>
    </location>
</feature>
<keyword evidence="1" id="KW-1133">Transmembrane helix</keyword>
<organism evidence="3 4">
    <name type="scientific">Corynebacterium pseudopelargi</name>
    <dbReference type="NCBI Taxonomy" id="2080757"/>
    <lineage>
        <taxon>Bacteria</taxon>
        <taxon>Bacillati</taxon>
        <taxon>Actinomycetota</taxon>
        <taxon>Actinomycetes</taxon>
        <taxon>Mycobacteriales</taxon>
        <taxon>Corynebacteriaceae</taxon>
        <taxon>Corynebacterium</taxon>
    </lineage>
</organism>
<dbReference type="AlphaFoldDB" id="A0A3G6IXB2"/>
<proteinExistence type="predicted"/>
<reference evidence="3 4" key="1">
    <citation type="submission" date="2018-11" db="EMBL/GenBank/DDBJ databases">
        <authorList>
            <person name="Kleinhagauer T."/>
            <person name="Glaeser S.P."/>
            <person name="Spergser J."/>
            <person name="Ruckert C."/>
            <person name="Kaempfer P."/>
            <person name="Busse H.-J."/>
        </authorList>
    </citation>
    <scope>NUCLEOTIDE SEQUENCE [LARGE SCALE GENOMIC DNA]</scope>
    <source>
        <strain evidence="3 4">812CH</strain>
    </source>
</reference>
<feature type="transmembrane region" description="Helical" evidence="1">
    <location>
        <begin position="189"/>
        <end position="211"/>
    </location>
</feature>
<keyword evidence="1" id="KW-0812">Transmembrane</keyword>
<dbReference type="Pfam" id="PF02517">
    <property type="entry name" value="Rce1-like"/>
    <property type="match status" value="1"/>
</dbReference>
<feature type="transmembrane region" description="Helical" evidence="1">
    <location>
        <begin position="105"/>
        <end position="130"/>
    </location>
</feature>
<evidence type="ECO:0000313" key="3">
    <source>
        <dbReference type="EMBL" id="AZA08770.1"/>
    </source>
</evidence>
<dbReference type="GO" id="GO:0004175">
    <property type="term" value="F:endopeptidase activity"/>
    <property type="evidence" value="ECO:0007669"/>
    <property type="project" value="UniProtKB-ARBA"/>
</dbReference>
<protein>
    <submittedName>
        <fullName evidence="3">CAAX amino terminal protease self-immunity</fullName>
    </submittedName>
</protein>
<feature type="transmembrane region" description="Helical" evidence="1">
    <location>
        <begin position="40"/>
        <end position="62"/>
    </location>
</feature>
<dbReference type="RefSeq" id="WP_123959770.1">
    <property type="nucleotide sequence ID" value="NZ_CP033898.1"/>
</dbReference>
<dbReference type="Proteomes" id="UP000271426">
    <property type="component" value="Chromosome"/>
</dbReference>
<keyword evidence="1" id="KW-0472">Membrane</keyword>
<evidence type="ECO:0000313" key="4">
    <source>
        <dbReference type="Proteomes" id="UP000271426"/>
    </source>
</evidence>
<dbReference type="InterPro" id="IPR003675">
    <property type="entry name" value="Rce1/LyrA-like_dom"/>
</dbReference>
<gene>
    <name evidence="3" type="ORF">CPPEL_03195</name>
</gene>
<feature type="domain" description="CAAX prenyl protease 2/Lysostaphin resistance protein A-like" evidence="2">
    <location>
        <begin position="116"/>
        <end position="200"/>
    </location>
</feature>
<name>A0A3G6IXB2_9CORY</name>
<feature type="transmembrane region" description="Helical" evidence="1">
    <location>
        <begin position="74"/>
        <end position="99"/>
    </location>
</feature>
<evidence type="ECO:0000259" key="2">
    <source>
        <dbReference type="Pfam" id="PF02517"/>
    </source>
</evidence>
<feature type="transmembrane region" description="Helical" evidence="1">
    <location>
        <begin position="165"/>
        <end position="182"/>
    </location>
</feature>
<dbReference type="GO" id="GO:0006508">
    <property type="term" value="P:proteolysis"/>
    <property type="evidence" value="ECO:0007669"/>
    <property type="project" value="UniProtKB-KW"/>
</dbReference>
<dbReference type="GO" id="GO:0080120">
    <property type="term" value="P:CAAX-box protein maturation"/>
    <property type="evidence" value="ECO:0007669"/>
    <property type="project" value="UniProtKB-ARBA"/>
</dbReference>
<dbReference type="KEGG" id="cpso:CPPEL_03195"/>
<dbReference type="EMBL" id="CP033898">
    <property type="protein sequence ID" value="AZA08770.1"/>
    <property type="molecule type" value="Genomic_DNA"/>
</dbReference>
<sequence length="213" mass="22386">MTPQHNLRLSVLMHGLMHALVLVAGAICLGIALHSDFGSLRFSVSALCMAGVWLLGVAIRPVRISRSDFQVRALLPHILAALVLLCVTVVGALVVPLLPWLESRVVALVSQLVGSSVWTLALIAAVGGIAEELYFRGALFDAFPRSAAILGSTVTYVAVVSASGMLVLMLAAAVLGLLAAFLRGRFDNVVGCAVFHVAWSVPVLLIVPHLLPA</sequence>
<dbReference type="OrthoDB" id="4407663at2"/>
<keyword evidence="3" id="KW-0378">Hydrolase</keyword>
<keyword evidence="4" id="KW-1185">Reference proteome</keyword>